<protein>
    <submittedName>
        <fullName evidence="2">Acyl carrier protein</fullName>
    </submittedName>
</protein>
<dbReference type="Gene3D" id="1.10.1200.10">
    <property type="entry name" value="ACP-like"/>
    <property type="match status" value="1"/>
</dbReference>
<name>A0ABU0PS16_STRAH</name>
<reference evidence="2 3" key="1">
    <citation type="submission" date="2023-07" db="EMBL/GenBank/DDBJ databases">
        <title>Comparative genomics of wheat-associated soil bacteria to identify genetic determinants of phenazine resistance.</title>
        <authorList>
            <person name="Mouncey N."/>
        </authorList>
    </citation>
    <scope>NUCLEOTIDE SEQUENCE [LARGE SCALE GENOMIC DNA]</scope>
    <source>
        <strain evidence="2 3">W4I19-2</strain>
    </source>
</reference>
<evidence type="ECO:0000313" key="3">
    <source>
        <dbReference type="Proteomes" id="UP001243364"/>
    </source>
</evidence>
<accession>A0ABU0PS16</accession>
<dbReference type="Proteomes" id="UP001243364">
    <property type="component" value="Unassembled WGS sequence"/>
</dbReference>
<dbReference type="EMBL" id="JAUSYA010000001">
    <property type="protein sequence ID" value="MDQ0681171.1"/>
    <property type="molecule type" value="Genomic_DNA"/>
</dbReference>
<feature type="domain" description="Carrier" evidence="1">
    <location>
        <begin position="3"/>
        <end position="77"/>
    </location>
</feature>
<dbReference type="Pfam" id="PF00550">
    <property type="entry name" value="PP-binding"/>
    <property type="match status" value="1"/>
</dbReference>
<gene>
    <name evidence="2" type="ORF">QFZ56_000134</name>
</gene>
<organism evidence="2 3">
    <name type="scientific">Streptomyces achromogenes</name>
    <dbReference type="NCBI Taxonomy" id="67255"/>
    <lineage>
        <taxon>Bacteria</taxon>
        <taxon>Bacillati</taxon>
        <taxon>Actinomycetota</taxon>
        <taxon>Actinomycetes</taxon>
        <taxon>Kitasatosporales</taxon>
        <taxon>Streptomycetaceae</taxon>
        <taxon>Streptomyces</taxon>
    </lineage>
</organism>
<dbReference type="SUPFAM" id="SSF47336">
    <property type="entry name" value="ACP-like"/>
    <property type="match status" value="1"/>
</dbReference>
<evidence type="ECO:0000313" key="2">
    <source>
        <dbReference type="EMBL" id="MDQ0681171.1"/>
    </source>
</evidence>
<dbReference type="PROSITE" id="PS50075">
    <property type="entry name" value="CARRIER"/>
    <property type="match status" value="1"/>
</dbReference>
<comment type="caution">
    <text evidence="2">The sequence shown here is derived from an EMBL/GenBank/DDBJ whole genome shotgun (WGS) entry which is preliminary data.</text>
</comment>
<proteinExistence type="predicted"/>
<dbReference type="RefSeq" id="WP_306945619.1">
    <property type="nucleotide sequence ID" value="NZ_JAUSYA010000001.1"/>
</dbReference>
<dbReference type="InterPro" id="IPR036736">
    <property type="entry name" value="ACP-like_sf"/>
</dbReference>
<sequence length="81" mass="8729">MMHAFEERIAKVLSTDFEITPDAVDSDVTLALLKFDSLTLVELALVLEKEFGITVEEGELTDTMTIGDTAALVAAKGTAVR</sequence>
<keyword evidence="3" id="KW-1185">Reference proteome</keyword>
<evidence type="ECO:0000259" key="1">
    <source>
        <dbReference type="PROSITE" id="PS50075"/>
    </source>
</evidence>
<dbReference type="InterPro" id="IPR009081">
    <property type="entry name" value="PP-bd_ACP"/>
</dbReference>